<comment type="caution">
    <text evidence="2">The sequence shown here is derived from an EMBL/GenBank/DDBJ whole genome shotgun (WGS) entry which is preliminary data.</text>
</comment>
<accession>W2V2S9</accession>
<dbReference type="Proteomes" id="UP000018951">
    <property type="component" value="Unassembled WGS sequence"/>
</dbReference>
<name>W2V2S9_9RICK</name>
<protein>
    <recommendedName>
        <fullName evidence="4">Flagellar hook-basal body complex protein FliE</fullName>
    </recommendedName>
</protein>
<dbReference type="AlphaFoldDB" id="W2V2S9"/>
<evidence type="ECO:0000313" key="2">
    <source>
        <dbReference type="EMBL" id="ETO91728.1"/>
    </source>
</evidence>
<dbReference type="EMBL" id="AXCJ01000001">
    <property type="protein sequence ID" value="ETO91728.1"/>
    <property type="molecule type" value="Genomic_DNA"/>
</dbReference>
<dbReference type="STRING" id="1401685.P857_900"/>
<proteinExistence type="predicted"/>
<sequence length="98" mass="11154">MMDISKINSLNNAFFVIGKNLNNNNNIGKGFETVATLLHETNRKLKASEDQIIKSMTDDTSLQEMTTSLNLAEMNLRLLVAVRDSFVSMWQEIMKMQL</sequence>
<dbReference type="GO" id="GO:0005198">
    <property type="term" value="F:structural molecule activity"/>
    <property type="evidence" value="ECO:0007669"/>
    <property type="project" value="InterPro"/>
</dbReference>
<dbReference type="Pfam" id="PF02049">
    <property type="entry name" value="FliE"/>
    <property type="match status" value="1"/>
</dbReference>
<organism evidence="2 3">
    <name type="scientific">Candidatus Xenolissoclinum pacificiensis L6</name>
    <dbReference type="NCBI Taxonomy" id="1401685"/>
    <lineage>
        <taxon>Bacteria</taxon>
        <taxon>Pseudomonadati</taxon>
        <taxon>Pseudomonadota</taxon>
        <taxon>Alphaproteobacteria</taxon>
        <taxon>Rickettsiales</taxon>
        <taxon>Anaplasmataceae</taxon>
        <taxon>Candidatus Xenolissoclinum</taxon>
    </lineage>
</organism>
<keyword evidence="1" id="KW-0975">Bacterial flagellum</keyword>
<dbReference type="GO" id="GO:0003774">
    <property type="term" value="F:cytoskeletal motor activity"/>
    <property type="evidence" value="ECO:0007669"/>
    <property type="project" value="InterPro"/>
</dbReference>
<evidence type="ECO:0000313" key="3">
    <source>
        <dbReference type="Proteomes" id="UP000018951"/>
    </source>
</evidence>
<dbReference type="GO" id="GO:0071973">
    <property type="term" value="P:bacterial-type flagellum-dependent cell motility"/>
    <property type="evidence" value="ECO:0007669"/>
    <property type="project" value="InterPro"/>
</dbReference>
<evidence type="ECO:0000256" key="1">
    <source>
        <dbReference type="ARBA" id="ARBA00023143"/>
    </source>
</evidence>
<reference evidence="2 3" key="1">
    <citation type="journal article" date="2013" name="PLoS ONE">
        <title>Bacterial endosymbiosis in a chordate host: long-term co-evolution and conservation of secondary metabolism.</title>
        <authorList>
            <person name="Kwan J.C."/>
            <person name="Schmidt E.W."/>
        </authorList>
    </citation>
    <scope>NUCLEOTIDE SEQUENCE [LARGE SCALE GENOMIC DNA]</scope>
    <source>
        <strain evidence="3">L6</strain>
    </source>
</reference>
<gene>
    <name evidence="2" type="ORF">P857_900</name>
</gene>
<keyword evidence="3" id="KW-1185">Reference proteome</keyword>
<dbReference type="GO" id="GO:0009288">
    <property type="term" value="C:bacterial-type flagellum"/>
    <property type="evidence" value="ECO:0007669"/>
    <property type="project" value="InterPro"/>
</dbReference>
<dbReference type="InterPro" id="IPR001624">
    <property type="entry name" value="FliE"/>
</dbReference>
<evidence type="ECO:0008006" key="4">
    <source>
        <dbReference type="Google" id="ProtNLM"/>
    </source>
</evidence>